<keyword evidence="3" id="KW-1185">Reference proteome</keyword>
<gene>
    <name evidence="2" type="ORF">AAG570_009682</name>
</gene>
<feature type="region of interest" description="Disordered" evidence="1">
    <location>
        <begin position="1"/>
        <end position="190"/>
    </location>
</feature>
<dbReference type="EMBL" id="JBFDAA010000004">
    <property type="protein sequence ID" value="KAL1137987.1"/>
    <property type="molecule type" value="Genomic_DNA"/>
</dbReference>
<feature type="compositionally biased region" description="Pro residues" evidence="1">
    <location>
        <begin position="136"/>
        <end position="152"/>
    </location>
</feature>
<comment type="caution">
    <text evidence="2">The sequence shown here is derived from an EMBL/GenBank/DDBJ whole genome shotgun (WGS) entry which is preliminary data.</text>
</comment>
<feature type="compositionally biased region" description="Low complexity" evidence="1">
    <location>
        <begin position="109"/>
        <end position="120"/>
    </location>
</feature>
<name>A0ABD0YPX8_9HEMI</name>
<organism evidence="2 3">
    <name type="scientific">Ranatra chinensis</name>
    <dbReference type="NCBI Taxonomy" id="642074"/>
    <lineage>
        <taxon>Eukaryota</taxon>
        <taxon>Metazoa</taxon>
        <taxon>Ecdysozoa</taxon>
        <taxon>Arthropoda</taxon>
        <taxon>Hexapoda</taxon>
        <taxon>Insecta</taxon>
        <taxon>Pterygota</taxon>
        <taxon>Neoptera</taxon>
        <taxon>Paraneoptera</taxon>
        <taxon>Hemiptera</taxon>
        <taxon>Heteroptera</taxon>
        <taxon>Panheteroptera</taxon>
        <taxon>Nepomorpha</taxon>
        <taxon>Nepidae</taxon>
        <taxon>Ranatrinae</taxon>
        <taxon>Ranatra</taxon>
    </lineage>
</organism>
<evidence type="ECO:0000256" key="1">
    <source>
        <dbReference type="SAM" id="MobiDB-lite"/>
    </source>
</evidence>
<feature type="compositionally biased region" description="Gly residues" evidence="1">
    <location>
        <begin position="23"/>
        <end position="50"/>
    </location>
</feature>
<evidence type="ECO:0000313" key="2">
    <source>
        <dbReference type="EMBL" id="KAL1137987.1"/>
    </source>
</evidence>
<accession>A0ABD0YPX8</accession>
<sequence length="190" mass="20363">MASRRRNMFYENEKQETTEIGGLRAGVGVQGGEGGGWDPAGARGGGGFSGESGRVLSSTRWGNDGGMSRQSPNIDVVTEDCDDGEVCKTPAAGTHRPPRIASPQQPRRSFTSFSISSILSGETGCRDAASQHPAPHRPPPPHPPPHQHPCPDPAMLSSPTPRVRRRNTLETSFTTRTALEDQNGFRGRSH</sequence>
<proteinExistence type="predicted"/>
<evidence type="ECO:0000313" key="3">
    <source>
        <dbReference type="Proteomes" id="UP001558652"/>
    </source>
</evidence>
<reference evidence="2 3" key="1">
    <citation type="submission" date="2024-07" db="EMBL/GenBank/DDBJ databases">
        <title>Chromosome-level genome assembly of the water stick insect Ranatra chinensis (Heteroptera: Nepidae).</title>
        <authorList>
            <person name="Liu X."/>
        </authorList>
    </citation>
    <scope>NUCLEOTIDE SEQUENCE [LARGE SCALE GENOMIC DNA]</scope>
    <source>
        <strain evidence="2">Cailab_2021Rc</strain>
        <tissue evidence="2">Muscle</tissue>
    </source>
</reference>
<dbReference type="Proteomes" id="UP001558652">
    <property type="component" value="Unassembled WGS sequence"/>
</dbReference>
<dbReference type="AlphaFoldDB" id="A0ABD0YPX8"/>
<protein>
    <submittedName>
        <fullName evidence="2">Uncharacterized protein</fullName>
    </submittedName>
</protein>